<dbReference type="InterPro" id="IPR050740">
    <property type="entry name" value="Aldehyde_DH_Superfamily"/>
</dbReference>
<dbReference type="FunFam" id="3.40.309.10:FF:000004">
    <property type="entry name" value="Succinate-semialdehyde dehydrogenase I"/>
    <property type="match status" value="1"/>
</dbReference>
<evidence type="ECO:0000313" key="6">
    <source>
        <dbReference type="EMBL" id="HCT15232.1"/>
    </source>
</evidence>
<dbReference type="Gene3D" id="3.40.605.10">
    <property type="entry name" value="Aldehyde Dehydrogenase, Chain A, domain 1"/>
    <property type="match status" value="1"/>
</dbReference>
<organism evidence="6 7">
    <name type="scientific">Corynebacterium nuruki</name>
    <dbReference type="NCBI Taxonomy" id="1032851"/>
    <lineage>
        <taxon>Bacteria</taxon>
        <taxon>Bacillati</taxon>
        <taxon>Actinomycetota</taxon>
        <taxon>Actinomycetes</taxon>
        <taxon>Mycobacteriales</taxon>
        <taxon>Corynebacteriaceae</taxon>
        <taxon>Corynebacterium</taxon>
    </lineage>
</organism>
<evidence type="ECO:0000256" key="1">
    <source>
        <dbReference type="ARBA" id="ARBA00009986"/>
    </source>
</evidence>
<evidence type="ECO:0000256" key="2">
    <source>
        <dbReference type="ARBA" id="ARBA00023002"/>
    </source>
</evidence>
<sequence length="490" mass="52019">MTDISTLLSKVPTGLFIGGQWRDSSDGTTVDVDNPATGEHLATLASATSEDAVAALDAACAVQDSWARTAPRTRSEILRKAFELVHERAEDFATLMTLEMGKPLAEARGEVTYGAEYLRWFAEETVRHYGHHTEVPEGTLRMTTRHKPVGPCLLITPWNFPLAMATRKVAPAIAAGCTMVLKPAKLTPLTAQYFAQTMADAGLPDGVLNVVTSQSASSVSEPLMADPRLRKVSFTGSTPVGRTLLKAAADNVLRTSMELGGNAPVIVFADADLDVAVEGAMAAKMRNGGEACTAGNRILVEESVAAEFTEKFVARMEGLVTGDGLEDNTDLGPMIEAKAVDNLESLVADAVNLGARAAVGGQRLDGPGNFFAPTVLVDVPTEARVFREEIFGPIAPIFTFRTEEEAVALGNDTEYGLASYVFTQDPARMYRLADGLEFGLMGYNSGVISNAAAPFGGVKQSGLGREGGAEGIAEYSTVQYIGQRDPYAGR</sequence>
<dbReference type="RefSeq" id="WP_273052502.1">
    <property type="nucleotide sequence ID" value="NZ_DAITTW010000002.1"/>
</dbReference>
<gene>
    <name evidence="6" type="ORF">DIW82_10735</name>
</gene>
<dbReference type="InterPro" id="IPR016162">
    <property type="entry name" value="Ald_DH_N"/>
</dbReference>
<evidence type="ECO:0000256" key="4">
    <source>
        <dbReference type="RuleBase" id="RU003345"/>
    </source>
</evidence>
<proteinExistence type="inferred from homology"/>
<comment type="caution">
    <text evidence="6">The sequence shown here is derived from an EMBL/GenBank/DDBJ whole genome shotgun (WGS) entry which is preliminary data.</text>
</comment>
<dbReference type="InterPro" id="IPR016161">
    <property type="entry name" value="Ald_DH/histidinol_DH"/>
</dbReference>
<dbReference type="FunFam" id="3.40.605.10:FF:000007">
    <property type="entry name" value="NAD/NADP-dependent betaine aldehyde dehydrogenase"/>
    <property type="match status" value="1"/>
</dbReference>
<comment type="similarity">
    <text evidence="1 4">Belongs to the aldehyde dehydrogenase family.</text>
</comment>
<dbReference type="Pfam" id="PF00171">
    <property type="entry name" value="Aldedh"/>
    <property type="match status" value="1"/>
</dbReference>
<dbReference type="InterPro" id="IPR016163">
    <property type="entry name" value="Ald_DH_C"/>
</dbReference>
<accession>A0A3D4T120</accession>
<dbReference type="CDD" id="cd07103">
    <property type="entry name" value="ALDH_F5_SSADH_GabD"/>
    <property type="match status" value="1"/>
</dbReference>
<dbReference type="PANTHER" id="PTHR43353">
    <property type="entry name" value="SUCCINATE-SEMIALDEHYDE DEHYDROGENASE, MITOCHONDRIAL"/>
    <property type="match status" value="1"/>
</dbReference>
<dbReference type="InterPro" id="IPR015590">
    <property type="entry name" value="Aldehyde_DH_dom"/>
</dbReference>
<name>A0A3D4T120_9CORY</name>
<dbReference type="PANTHER" id="PTHR43353:SF5">
    <property type="entry name" value="SUCCINATE-SEMIALDEHYDE DEHYDROGENASE, MITOCHONDRIAL"/>
    <property type="match status" value="1"/>
</dbReference>
<dbReference type="Proteomes" id="UP000261739">
    <property type="component" value="Unassembled WGS sequence"/>
</dbReference>
<dbReference type="GO" id="GO:0004777">
    <property type="term" value="F:succinate-semialdehyde dehydrogenase (NAD+) activity"/>
    <property type="evidence" value="ECO:0007669"/>
    <property type="project" value="TreeGrafter"/>
</dbReference>
<feature type="domain" description="Aldehyde dehydrogenase" evidence="5">
    <location>
        <begin position="21"/>
        <end position="480"/>
    </location>
</feature>
<dbReference type="GO" id="GO:0009450">
    <property type="term" value="P:gamma-aminobutyric acid catabolic process"/>
    <property type="evidence" value="ECO:0007669"/>
    <property type="project" value="TreeGrafter"/>
</dbReference>
<dbReference type="EMBL" id="DQID01000277">
    <property type="protein sequence ID" value="HCT15232.1"/>
    <property type="molecule type" value="Genomic_DNA"/>
</dbReference>
<evidence type="ECO:0000313" key="7">
    <source>
        <dbReference type="Proteomes" id="UP000261739"/>
    </source>
</evidence>
<keyword evidence="2 4" id="KW-0560">Oxidoreductase</keyword>
<dbReference type="PROSITE" id="PS00687">
    <property type="entry name" value="ALDEHYDE_DEHYDR_GLU"/>
    <property type="match status" value="1"/>
</dbReference>
<dbReference type="Gene3D" id="3.40.309.10">
    <property type="entry name" value="Aldehyde Dehydrogenase, Chain A, domain 2"/>
    <property type="match status" value="1"/>
</dbReference>
<dbReference type="InterPro" id="IPR029510">
    <property type="entry name" value="Ald_DH_CS_GLU"/>
</dbReference>
<feature type="active site" evidence="3">
    <location>
        <position position="258"/>
    </location>
</feature>
<dbReference type="SUPFAM" id="SSF53720">
    <property type="entry name" value="ALDH-like"/>
    <property type="match status" value="1"/>
</dbReference>
<reference evidence="6 7" key="1">
    <citation type="journal article" date="2018" name="Nat. Biotechnol.">
        <title>A standardized bacterial taxonomy based on genome phylogeny substantially revises the tree of life.</title>
        <authorList>
            <person name="Parks D.H."/>
            <person name="Chuvochina M."/>
            <person name="Waite D.W."/>
            <person name="Rinke C."/>
            <person name="Skarshewski A."/>
            <person name="Chaumeil P.A."/>
            <person name="Hugenholtz P."/>
        </authorList>
    </citation>
    <scope>NUCLEOTIDE SEQUENCE [LARGE SCALE GENOMIC DNA]</scope>
    <source>
        <strain evidence="6">UBA11247</strain>
    </source>
</reference>
<protein>
    <submittedName>
        <fullName evidence="6">NAD-dependent succinate-semialdehyde dehydrogenase</fullName>
    </submittedName>
</protein>
<evidence type="ECO:0000259" key="5">
    <source>
        <dbReference type="Pfam" id="PF00171"/>
    </source>
</evidence>
<evidence type="ECO:0000256" key="3">
    <source>
        <dbReference type="PROSITE-ProRule" id="PRU10007"/>
    </source>
</evidence>
<dbReference type="STRING" id="863239.GCA_000213935_00795"/>
<dbReference type="AlphaFoldDB" id="A0A3D4T120"/>